<comment type="similarity">
    <text evidence="2">Belongs to the SHO1 family.</text>
</comment>
<evidence type="ECO:0000256" key="3">
    <source>
        <dbReference type="ARBA" id="ARBA00022443"/>
    </source>
</evidence>
<dbReference type="EMBL" id="AWGJ01000014">
    <property type="protein sequence ID" value="ODN72855.1"/>
    <property type="molecule type" value="Genomic_DNA"/>
</dbReference>
<dbReference type="Gene3D" id="2.30.30.40">
    <property type="entry name" value="SH3 Domains"/>
    <property type="match status" value="1"/>
</dbReference>
<organism evidence="13 14">
    <name type="scientific">Cryptococcus amylolentus CBS 6039</name>
    <dbReference type="NCBI Taxonomy" id="1295533"/>
    <lineage>
        <taxon>Eukaryota</taxon>
        <taxon>Fungi</taxon>
        <taxon>Dikarya</taxon>
        <taxon>Basidiomycota</taxon>
        <taxon>Agaricomycotina</taxon>
        <taxon>Tremellomycetes</taxon>
        <taxon>Tremellales</taxon>
        <taxon>Cryptococcaceae</taxon>
        <taxon>Cryptococcus</taxon>
    </lineage>
</organism>
<evidence type="ECO:0000256" key="1">
    <source>
        <dbReference type="ARBA" id="ARBA00004651"/>
    </source>
</evidence>
<dbReference type="InterPro" id="IPR035522">
    <property type="entry name" value="Sho1_SH3"/>
</dbReference>
<proteinExistence type="inferred from homology"/>
<keyword evidence="4" id="KW-1003">Cell membrane</keyword>
<evidence type="ECO:0000256" key="10">
    <source>
        <dbReference type="SAM" id="MobiDB-lite"/>
    </source>
</evidence>
<evidence type="ECO:0000256" key="8">
    <source>
        <dbReference type="ARBA" id="ARBA00023136"/>
    </source>
</evidence>
<evidence type="ECO:0000259" key="12">
    <source>
        <dbReference type="PROSITE" id="PS50002"/>
    </source>
</evidence>
<dbReference type="PROSITE" id="PS50002">
    <property type="entry name" value="SH3"/>
    <property type="match status" value="1"/>
</dbReference>
<keyword evidence="3 9" id="KW-0728">SH3 domain</keyword>
<dbReference type="Proteomes" id="UP000094065">
    <property type="component" value="Unassembled WGS sequence"/>
</dbReference>
<keyword evidence="6 11" id="KW-1133">Transmembrane helix</keyword>
<dbReference type="CDD" id="cd11855">
    <property type="entry name" value="SH3_Sho1p"/>
    <property type="match status" value="1"/>
</dbReference>
<keyword evidence="5 11" id="KW-0812">Transmembrane</keyword>
<dbReference type="SMART" id="SM00326">
    <property type="entry name" value="SH3"/>
    <property type="match status" value="1"/>
</dbReference>
<dbReference type="AlphaFoldDB" id="A0A1E3H9P4"/>
<evidence type="ECO:0000256" key="7">
    <source>
        <dbReference type="ARBA" id="ARBA00023016"/>
    </source>
</evidence>
<feature type="domain" description="SH3" evidence="12">
    <location>
        <begin position="262"/>
        <end position="321"/>
    </location>
</feature>
<keyword evidence="8 11" id="KW-0472">Membrane</keyword>
<gene>
    <name evidence="13" type="ORF">L202_08284</name>
</gene>
<evidence type="ECO:0000256" key="2">
    <source>
        <dbReference type="ARBA" id="ARBA00009739"/>
    </source>
</evidence>
<keyword evidence="7" id="KW-0346">Stress response</keyword>
<feature type="region of interest" description="Disordered" evidence="10">
    <location>
        <begin position="233"/>
        <end position="260"/>
    </location>
</feature>
<evidence type="ECO:0000256" key="5">
    <source>
        <dbReference type="ARBA" id="ARBA00022692"/>
    </source>
</evidence>
<sequence>MLGGAGMDPGYIFRHPVFLVTFIIAIPAWIIAFAGQCAMEAKFTSGSGHTPVAGTLWFNIWLQLYVSQHMLIRTSAIIIHLFLALTSDTLALHRFQISIFLAIATALAVGGVQFIFQTEGPYIASGVGWLLLTIVNLIWILYLTSEEDTLIYNLLNSRGNGGLSTHGNRRIGGGIARRDSDAYSGGMGNGGGRGELGMGGGMGGGTVGMGAGMSRGISSNNVNGASPGYGGGYAPAATDTTPQKQGPAAREYGAASPAMDDPYKSRAKALYAYSASADDPNEVSFMKGDILDVVDASGKWYQVGTPSGATGIAPSNYLAML</sequence>
<name>A0A1E3H9P4_9TREE</name>
<dbReference type="STRING" id="1295533.A0A1E3H9P4"/>
<dbReference type="InterPro" id="IPR036028">
    <property type="entry name" value="SH3-like_dom_sf"/>
</dbReference>
<feature type="transmembrane region" description="Helical" evidence="11">
    <location>
        <begin position="97"/>
        <end position="116"/>
    </location>
</feature>
<evidence type="ECO:0000313" key="14">
    <source>
        <dbReference type="Proteomes" id="UP000094065"/>
    </source>
</evidence>
<dbReference type="Pfam" id="PF00018">
    <property type="entry name" value="SH3_1"/>
    <property type="match status" value="1"/>
</dbReference>
<dbReference type="GO" id="GO:0005886">
    <property type="term" value="C:plasma membrane"/>
    <property type="evidence" value="ECO:0007669"/>
    <property type="project" value="UniProtKB-SubCell"/>
</dbReference>
<evidence type="ECO:0000256" key="6">
    <source>
        <dbReference type="ARBA" id="ARBA00022989"/>
    </source>
</evidence>
<feature type="transmembrane region" description="Helical" evidence="11">
    <location>
        <begin position="12"/>
        <end position="34"/>
    </location>
</feature>
<comment type="subcellular location">
    <subcellularLocation>
        <location evidence="1">Cell membrane</location>
        <topology evidence="1">Multi-pass membrane protein</topology>
    </subcellularLocation>
</comment>
<protein>
    <recommendedName>
        <fullName evidence="12">SH3 domain-containing protein</fullName>
    </recommendedName>
</protein>
<reference evidence="13 14" key="1">
    <citation type="submission" date="2016-06" db="EMBL/GenBank/DDBJ databases">
        <title>Evolution of pathogenesis and genome organization in the Tremellales.</title>
        <authorList>
            <person name="Cuomo C."/>
            <person name="Litvintseva A."/>
            <person name="Heitman J."/>
            <person name="Chen Y."/>
            <person name="Sun S."/>
            <person name="Springer D."/>
            <person name="Dromer F."/>
            <person name="Young S."/>
            <person name="Zeng Q."/>
            <person name="Chapman S."/>
            <person name="Gujja S."/>
            <person name="Saif S."/>
            <person name="Birren B."/>
        </authorList>
    </citation>
    <scope>NUCLEOTIDE SEQUENCE [LARGE SCALE GENOMIC DNA]</scope>
    <source>
        <strain evidence="13 14">CBS 6039</strain>
    </source>
</reference>
<feature type="transmembrane region" description="Helical" evidence="11">
    <location>
        <begin position="70"/>
        <end position="90"/>
    </location>
</feature>
<evidence type="ECO:0000256" key="11">
    <source>
        <dbReference type="SAM" id="Phobius"/>
    </source>
</evidence>
<dbReference type="PRINTS" id="PR00452">
    <property type="entry name" value="SH3DOMAIN"/>
</dbReference>
<accession>A0A1E3H9P4</accession>
<dbReference type="RefSeq" id="XP_018988796.1">
    <property type="nucleotide sequence ID" value="XM_019143133.1"/>
</dbReference>
<dbReference type="GeneID" id="30159593"/>
<dbReference type="SUPFAM" id="SSF50044">
    <property type="entry name" value="SH3-domain"/>
    <property type="match status" value="1"/>
</dbReference>
<dbReference type="OrthoDB" id="5983572at2759"/>
<evidence type="ECO:0000256" key="9">
    <source>
        <dbReference type="PROSITE-ProRule" id="PRU00192"/>
    </source>
</evidence>
<keyword evidence="14" id="KW-1185">Reference proteome</keyword>
<feature type="transmembrane region" description="Helical" evidence="11">
    <location>
        <begin position="122"/>
        <end position="143"/>
    </location>
</feature>
<dbReference type="InterPro" id="IPR001452">
    <property type="entry name" value="SH3_domain"/>
</dbReference>
<evidence type="ECO:0000256" key="4">
    <source>
        <dbReference type="ARBA" id="ARBA00022475"/>
    </source>
</evidence>
<evidence type="ECO:0000313" key="13">
    <source>
        <dbReference type="EMBL" id="ODN72855.1"/>
    </source>
</evidence>
<comment type="caution">
    <text evidence="13">The sequence shown here is derived from an EMBL/GenBank/DDBJ whole genome shotgun (WGS) entry which is preliminary data.</text>
</comment>